<dbReference type="PANTHER" id="PTHR45653">
    <property type="entry name" value="DEDICATOR OF CYTOKINESIS"/>
    <property type="match status" value="1"/>
</dbReference>
<dbReference type="InParanoid" id="A7TM43"/>
<dbReference type="KEGG" id="vpo:Kpol_1052p32"/>
<dbReference type="HOGENOM" id="CLU_563335_0_0_1"/>
<reference evidence="1 2" key="1">
    <citation type="journal article" date="2007" name="Proc. Natl. Acad. Sci. U.S.A.">
        <title>Independent sorting-out of thousands of duplicated gene pairs in two yeast species descended from a whole-genome duplication.</title>
        <authorList>
            <person name="Scannell D.R."/>
            <person name="Frank A.C."/>
            <person name="Conant G.C."/>
            <person name="Byrne K.P."/>
            <person name="Woolfit M."/>
            <person name="Wolfe K.H."/>
        </authorList>
    </citation>
    <scope>NUCLEOTIDE SEQUENCE [LARGE SCALE GENOMIC DNA]</scope>
    <source>
        <strain evidence="2">ATCC 22028 / DSM 70294 / BCRC 21397 / CBS 2163 / NBRC 10782 / NRRL Y-8283 / UCD 57-17</strain>
    </source>
</reference>
<dbReference type="AlphaFoldDB" id="A7TM43"/>
<dbReference type="eggNOG" id="KOG1998">
    <property type="taxonomic scope" value="Eukaryota"/>
</dbReference>
<evidence type="ECO:0000313" key="1">
    <source>
        <dbReference type="EMBL" id="EDO16685.1"/>
    </source>
</evidence>
<name>A7TM43_VANPO</name>
<gene>
    <name evidence="1" type="ORF">Kpol_1052p32</name>
</gene>
<dbReference type="GeneID" id="5544841"/>
<dbReference type="GO" id="GO:0005085">
    <property type="term" value="F:guanyl-nucleotide exchange factor activity"/>
    <property type="evidence" value="ECO:0007669"/>
    <property type="project" value="InterPro"/>
</dbReference>
<organism evidence="2">
    <name type="scientific">Vanderwaltozyma polyspora (strain ATCC 22028 / DSM 70294 / BCRC 21397 / CBS 2163 / NBRC 10782 / NRRL Y-8283 / UCD 57-17)</name>
    <name type="common">Kluyveromyces polysporus</name>
    <dbReference type="NCBI Taxonomy" id="436907"/>
    <lineage>
        <taxon>Eukaryota</taxon>
        <taxon>Fungi</taxon>
        <taxon>Dikarya</taxon>
        <taxon>Ascomycota</taxon>
        <taxon>Saccharomycotina</taxon>
        <taxon>Saccharomycetes</taxon>
        <taxon>Saccharomycetales</taxon>
        <taxon>Saccharomycetaceae</taxon>
        <taxon>Vanderwaltozyma</taxon>
    </lineage>
</organism>
<proteinExistence type="predicted"/>
<dbReference type="GO" id="GO:0005737">
    <property type="term" value="C:cytoplasm"/>
    <property type="evidence" value="ECO:0007669"/>
    <property type="project" value="TreeGrafter"/>
</dbReference>
<evidence type="ECO:0000313" key="2">
    <source>
        <dbReference type="Proteomes" id="UP000000267"/>
    </source>
</evidence>
<dbReference type="InterPro" id="IPR026791">
    <property type="entry name" value="DOCK"/>
</dbReference>
<feature type="non-terminal residue" evidence="1">
    <location>
        <position position="485"/>
    </location>
</feature>
<dbReference type="GO" id="GO:0007264">
    <property type="term" value="P:small GTPase-mediated signal transduction"/>
    <property type="evidence" value="ECO:0007669"/>
    <property type="project" value="InterPro"/>
</dbReference>
<dbReference type="PANTHER" id="PTHR45653:SF10">
    <property type="entry name" value="MYOBLAST CITY, ISOFORM B"/>
    <property type="match status" value="1"/>
</dbReference>
<keyword evidence="2" id="KW-1185">Reference proteome</keyword>
<sequence>MQYSSDKQDSNFQWKPTGSFIYGVLIKPYLPLKRHPELIYHSSYYANLYPGDEIYIFEETTDGKWCRGYQCWNPLPEEYISLSASLGDKLPDVKSKEVIFPKKFAKTFPDRKVTTIDTLKVPGKEYFDERCKKVSCKSPSLLEIASSSNDRTYCDISVFSFSLRKTSKPPFPYFRYQERPFVDELGPLLSTLSSHIYTMFSANEYMIYYKLIQLYQELDRIRLRLRFHLTTEREKIRITRSAASFLPKLSKFISSRDKSTKSDGSPSKSKSVYTDPSGYEGIFSRDIDTGELCSIKDSKLKMFVTNSLLSSFMNDFPAMNSELLDNEPKDSQKIFEYSPSNILVDFKDVTSHPDIVDPKFNNLSALMYLRTRDEVLTEPFTVSIDLENIVSVQNISAALFGNIPQSKIENNNVFLVVVLIEDVPVEIPFKQQAEFSTSIENNYNEPAVLNSVRRGVATGVTDISRVFSDNAGGLATGMPYAFNVR</sequence>
<dbReference type="Proteomes" id="UP000000267">
    <property type="component" value="Unassembled WGS sequence"/>
</dbReference>
<dbReference type="EMBL" id="DS480419">
    <property type="protein sequence ID" value="EDO16685.1"/>
    <property type="molecule type" value="Genomic_DNA"/>
</dbReference>
<dbReference type="GO" id="GO:0005886">
    <property type="term" value="C:plasma membrane"/>
    <property type="evidence" value="ECO:0007669"/>
    <property type="project" value="TreeGrafter"/>
</dbReference>
<dbReference type="RefSeq" id="XP_001644543.1">
    <property type="nucleotide sequence ID" value="XM_001644493.1"/>
</dbReference>
<accession>A7TM43</accession>
<dbReference type="GO" id="GO:0031267">
    <property type="term" value="F:small GTPase binding"/>
    <property type="evidence" value="ECO:0007669"/>
    <property type="project" value="TreeGrafter"/>
</dbReference>
<evidence type="ECO:0008006" key="3">
    <source>
        <dbReference type="Google" id="ProtNLM"/>
    </source>
</evidence>
<dbReference type="STRING" id="436907.A7TM43"/>
<protein>
    <recommendedName>
        <fullName evidence="3">SH3 domain-containing protein</fullName>
    </recommendedName>
</protein>
<dbReference type="OrthoDB" id="18896at2759"/>